<dbReference type="PANTHER" id="PTHR23327:SF51">
    <property type="entry name" value="TRANSCRIPTIONAL REGULATOR OF YEAST FORM ADHERENCE 3"/>
    <property type="match status" value="1"/>
</dbReference>
<dbReference type="InterPro" id="IPR004331">
    <property type="entry name" value="SPX_dom"/>
</dbReference>
<gene>
    <name evidence="8" type="ORF">I316_02278</name>
</gene>
<accession>A0A1B9GXP3</accession>
<feature type="compositionally biased region" description="Acidic residues" evidence="5">
    <location>
        <begin position="96"/>
        <end position="107"/>
    </location>
</feature>
<evidence type="ECO:0008006" key="10">
    <source>
        <dbReference type="Google" id="ProtNLM"/>
    </source>
</evidence>
<sequence length="735" mass="80860">MKYGKEFQQILESSSFPPDWKESAIEYRQLKKLIKNVVSELTAMGLSPNVLHRLLVTEDGTAHLPTAPIDNDGYNDNNQTESVNVPGGIKGKAAGEEEEVLEFEFESSPENSPPNMQSGSVGGTGANAVAGPSRQRPHSHEPLEVVLDPIPNSPPRIGSLSKDSAESDDIISPHPHLHHHRKFRLRLLSETSQANANARMAGTVEPIRPMNVMQFLEAREAARSPPPKVETSDEKTQEHRGRRVVRKAVMDGHGGVKAEYVLTGDPSNPKPQLRLHLSTSRSPSQSTEESLQSSLPSPSPSPSNSGTDPLAETDTEDEGSDSEVPLSASISATPRAFDPKRFKSPILPSSPTLNRMRTALSPIWAIASGKDLREGMGDLALDPTSYFSNRPEDTVTVTPSPSPNHSPEDIPEISSSSDSITGSHERDFIIPLSSDLAFFHLLTSALTSLSTFHERQQTLFKDNVENLCTLISNSISPSSAPEVIPIPLNPSIDRSSDSRAANNAISRIHQPNTKASKKDLYAWREIFTLWVEAEIFESNSERDRGERTVEAAEARLQKFANEVVKRGLGDRRTLRGKRSRKSWEEFLRLNVLLLDLKRFQVANVNAARKILKKHDKRTALTASAGFPSFVRSTLSAHVDKDGNVSTWTFYNTSLPHVLLASLTDTLLPILPSLDDYACLICTSIAFKPIRLGCGHLFCVRCLVKMQRAGKEECPLCRSKVILLADKDSLDLTVMK</sequence>
<feature type="compositionally biased region" description="Low complexity" evidence="5">
    <location>
        <begin position="282"/>
        <end position="296"/>
    </location>
</feature>
<dbReference type="SUPFAM" id="SSF57850">
    <property type="entry name" value="RING/U-box"/>
    <property type="match status" value="1"/>
</dbReference>
<feature type="compositionally biased region" description="Basic and acidic residues" evidence="5">
    <location>
        <begin position="230"/>
        <end position="239"/>
    </location>
</feature>
<dbReference type="AlphaFoldDB" id="A0A1B9GXP3"/>
<dbReference type="STRING" id="1296120.A0A1B9GXP3"/>
<name>A0A1B9GXP3_9TREE</name>
<feature type="compositionally biased region" description="Acidic residues" evidence="5">
    <location>
        <begin position="311"/>
        <end position="321"/>
    </location>
</feature>
<reference evidence="9" key="2">
    <citation type="submission" date="2013-12" db="EMBL/GenBank/DDBJ databases">
        <title>Evolution of pathogenesis and genome organization in the Tremellales.</title>
        <authorList>
            <person name="Cuomo C."/>
            <person name="Litvintseva A."/>
            <person name="Heitman J."/>
            <person name="Chen Y."/>
            <person name="Sun S."/>
            <person name="Springer D."/>
            <person name="Dromer F."/>
            <person name="Young S."/>
            <person name="Zeng Q."/>
            <person name="Chapman S."/>
            <person name="Gujja S."/>
            <person name="Saif S."/>
            <person name="Birren B."/>
        </authorList>
    </citation>
    <scope>NUCLEOTIDE SEQUENCE [LARGE SCALE GENOMIC DNA]</scope>
    <source>
        <strain evidence="9">BCC8398</strain>
    </source>
</reference>
<dbReference type="Gene3D" id="3.30.40.10">
    <property type="entry name" value="Zinc/RING finger domain, C3HC4 (zinc finger)"/>
    <property type="match status" value="1"/>
</dbReference>
<evidence type="ECO:0000256" key="2">
    <source>
        <dbReference type="ARBA" id="ARBA00022771"/>
    </source>
</evidence>
<proteinExistence type="predicted"/>
<evidence type="ECO:0000256" key="5">
    <source>
        <dbReference type="SAM" id="MobiDB-lite"/>
    </source>
</evidence>
<evidence type="ECO:0000256" key="4">
    <source>
        <dbReference type="PROSITE-ProRule" id="PRU00175"/>
    </source>
</evidence>
<dbReference type="GO" id="GO:0008270">
    <property type="term" value="F:zinc ion binding"/>
    <property type="evidence" value="ECO:0007669"/>
    <property type="project" value="UniProtKB-KW"/>
</dbReference>
<evidence type="ECO:0000259" key="7">
    <source>
        <dbReference type="PROSITE" id="PS51382"/>
    </source>
</evidence>
<feature type="region of interest" description="Disordered" evidence="5">
    <location>
        <begin position="95"/>
        <end position="166"/>
    </location>
</feature>
<feature type="domain" description="RING-type" evidence="6">
    <location>
        <begin position="678"/>
        <end position="717"/>
    </location>
</feature>
<dbReference type="Pfam" id="PF03105">
    <property type="entry name" value="SPX"/>
    <property type="match status" value="2"/>
</dbReference>
<dbReference type="InterPro" id="IPR017907">
    <property type="entry name" value="Znf_RING_CS"/>
</dbReference>
<organism evidence="8 9">
    <name type="scientific">Kwoniella heveanensis BCC8398</name>
    <dbReference type="NCBI Taxonomy" id="1296120"/>
    <lineage>
        <taxon>Eukaryota</taxon>
        <taxon>Fungi</taxon>
        <taxon>Dikarya</taxon>
        <taxon>Basidiomycota</taxon>
        <taxon>Agaricomycotina</taxon>
        <taxon>Tremellomycetes</taxon>
        <taxon>Tremellales</taxon>
        <taxon>Cryptococcaceae</taxon>
        <taxon>Kwoniella</taxon>
    </lineage>
</organism>
<protein>
    <recommendedName>
        <fullName evidence="10">RING-14 protein</fullName>
    </recommendedName>
</protein>
<dbReference type="OrthoDB" id="5588846at2759"/>
<evidence type="ECO:0000256" key="3">
    <source>
        <dbReference type="ARBA" id="ARBA00022833"/>
    </source>
</evidence>
<evidence type="ECO:0000313" key="8">
    <source>
        <dbReference type="EMBL" id="OCF35786.1"/>
    </source>
</evidence>
<keyword evidence="3" id="KW-0862">Zinc</keyword>
<evidence type="ECO:0000259" key="6">
    <source>
        <dbReference type="PROSITE" id="PS50089"/>
    </source>
</evidence>
<feature type="region of interest" description="Disordered" evidence="5">
    <location>
        <begin position="220"/>
        <end position="353"/>
    </location>
</feature>
<dbReference type="PANTHER" id="PTHR23327">
    <property type="entry name" value="RING FINGER PROTEIN 127"/>
    <property type="match status" value="1"/>
</dbReference>
<evidence type="ECO:0000256" key="1">
    <source>
        <dbReference type="ARBA" id="ARBA00022723"/>
    </source>
</evidence>
<dbReference type="InterPro" id="IPR001841">
    <property type="entry name" value="Znf_RING"/>
</dbReference>
<feature type="compositionally biased region" description="Polar residues" evidence="5">
    <location>
        <begin position="395"/>
        <end position="405"/>
    </location>
</feature>
<dbReference type="InterPro" id="IPR013083">
    <property type="entry name" value="Znf_RING/FYVE/PHD"/>
</dbReference>
<evidence type="ECO:0000313" key="9">
    <source>
        <dbReference type="Proteomes" id="UP000092666"/>
    </source>
</evidence>
<dbReference type="Pfam" id="PF13920">
    <property type="entry name" value="zf-C3HC4_3"/>
    <property type="match status" value="1"/>
</dbReference>
<dbReference type="PROSITE" id="PS51382">
    <property type="entry name" value="SPX"/>
    <property type="match status" value="1"/>
</dbReference>
<feature type="domain" description="SPX" evidence="7">
    <location>
        <begin position="1"/>
        <end position="628"/>
    </location>
</feature>
<dbReference type="PROSITE" id="PS50089">
    <property type="entry name" value="ZF_RING_2"/>
    <property type="match status" value="1"/>
</dbReference>
<dbReference type="Proteomes" id="UP000092666">
    <property type="component" value="Unassembled WGS sequence"/>
</dbReference>
<feature type="region of interest" description="Disordered" evidence="5">
    <location>
        <begin position="385"/>
        <end position="419"/>
    </location>
</feature>
<reference evidence="8 9" key="1">
    <citation type="submission" date="2013-07" db="EMBL/GenBank/DDBJ databases">
        <title>The Genome Sequence of Cryptococcus heveanensis BCC8398.</title>
        <authorList>
            <consortium name="The Broad Institute Genome Sequencing Platform"/>
            <person name="Cuomo C."/>
            <person name="Litvintseva A."/>
            <person name="Chen Y."/>
            <person name="Heitman J."/>
            <person name="Sun S."/>
            <person name="Springer D."/>
            <person name="Dromer F."/>
            <person name="Young S.K."/>
            <person name="Zeng Q."/>
            <person name="Gargeya S."/>
            <person name="Fitzgerald M."/>
            <person name="Abouelleil A."/>
            <person name="Alvarado L."/>
            <person name="Berlin A.M."/>
            <person name="Chapman S.B."/>
            <person name="Dewar J."/>
            <person name="Goldberg J."/>
            <person name="Griggs A."/>
            <person name="Gujja S."/>
            <person name="Hansen M."/>
            <person name="Howarth C."/>
            <person name="Imamovic A."/>
            <person name="Larimer J."/>
            <person name="McCowan C."/>
            <person name="Murphy C."/>
            <person name="Pearson M."/>
            <person name="Priest M."/>
            <person name="Roberts A."/>
            <person name="Saif S."/>
            <person name="Shea T."/>
            <person name="Sykes S."/>
            <person name="Wortman J."/>
            <person name="Nusbaum C."/>
            <person name="Birren B."/>
        </authorList>
    </citation>
    <scope>NUCLEOTIDE SEQUENCE [LARGE SCALE GENOMIC DNA]</scope>
    <source>
        <strain evidence="8 9">BCC8398</strain>
    </source>
</reference>
<dbReference type="EMBL" id="KI669497">
    <property type="protein sequence ID" value="OCF35786.1"/>
    <property type="molecule type" value="Genomic_DNA"/>
</dbReference>
<dbReference type="SMART" id="SM00184">
    <property type="entry name" value="RING"/>
    <property type="match status" value="1"/>
</dbReference>
<keyword evidence="1" id="KW-0479">Metal-binding</keyword>
<keyword evidence="9" id="KW-1185">Reference proteome</keyword>
<dbReference type="PROSITE" id="PS00518">
    <property type="entry name" value="ZF_RING_1"/>
    <property type="match status" value="1"/>
</dbReference>
<keyword evidence="2 4" id="KW-0863">Zinc-finger</keyword>